<keyword evidence="1" id="KW-1133">Transmembrane helix</keyword>
<gene>
    <name evidence="2" type="ORF">QW060_17785</name>
</gene>
<dbReference type="RefSeq" id="WP_290364848.1">
    <property type="nucleotide sequence ID" value="NZ_JAUFQU010000008.1"/>
</dbReference>
<feature type="transmembrane region" description="Helical" evidence="1">
    <location>
        <begin position="61"/>
        <end position="81"/>
    </location>
</feature>
<sequence length="109" mass="12360">MSDNFSVELGGQVGYMVAASGQYDMNRYNPVRNLVNPSSGLEEALFEAGYRSNKPKDFYEMLDYGVTAGFPFILTMVFLSAEGTITDFRMFTNLIMTIRKCQFRQKLPV</sequence>
<keyword evidence="1" id="KW-0812">Transmembrane</keyword>
<organism evidence="2 3">
    <name type="scientific">Paenimyroides ceti</name>
    <dbReference type="NCBI Taxonomy" id="395087"/>
    <lineage>
        <taxon>Bacteria</taxon>
        <taxon>Pseudomonadati</taxon>
        <taxon>Bacteroidota</taxon>
        <taxon>Flavobacteriia</taxon>
        <taxon>Flavobacteriales</taxon>
        <taxon>Flavobacteriaceae</taxon>
        <taxon>Paenimyroides</taxon>
    </lineage>
</organism>
<keyword evidence="3" id="KW-1185">Reference proteome</keyword>
<accession>A0ABT8CWL6</accession>
<evidence type="ECO:0000313" key="2">
    <source>
        <dbReference type="EMBL" id="MDN3708933.1"/>
    </source>
</evidence>
<comment type="caution">
    <text evidence="2">The sequence shown here is derived from an EMBL/GenBank/DDBJ whole genome shotgun (WGS) entry which is preliminary data.</text>
</comment>
<dbReference type="EMBL" id="JAUFQU010000008">
    <property type="protein sequence ID" value="MDN3708933.1"/>
    <property type="molecule type" value="Genomic_DNA"/>
</dbReference>
<protein>
    <submittedName>
        <fullName evidence="2">Uncharacterized protein</fullName>
    </submittedName>
</protein>
<dbReference type="Proteomes" id="UP001242368">
    <property type="component" value="Unassembled WGS sequence"/>
</dbReference>
<proteinExistence type="predicted"/>
<keyword evidence="1" id="KW-0472">Membrane</keyword>
<name>A0ABT8CWL6_9FLAO</name>
<evidence type="ECO:0000256" key="1">
    <source>
        <dbReference type="SAM" id="Phobius"/>
    </source>
</evidence>
<evidence type="ECO:0000313" key="3">
    <source>
        <dbReference type="Proteomes" id="UP001242368"/>
    </source>
</evidence>
<reference evidence="3" key="1">
    <citation type="journal article" date="2019" name="Int. J. Syst. Evol. Microbiol.">
        <title>The Global Catalogue of Microorganisms (GCM) 10K type strain sequencing project: providing services to taxonomists for standard genome sequencing and annotation.</title>
        <authorList>
            <consortium name="The Broad Institute Genomics Platform"/>
            <consortium name="The Broad Institute Genome Sequencing Center for Infectious Disease"/>
            <person name="Wu L."/>
            <person name="Ma J."/>
        </authorList>
    </citation>
    <scope>NUCLEOTIDE SEQUENCE [LARGE SCALE GENOMIC DNA]</scope>
    <source>
        <strain evidence="3">CECT 7184</strain>
    </source>
</reference>